<dbReference type="GO" id="GO:0006302">
    <property type="term" value="P:double-strand break repair"/>
    <property type="evidence" value="ECO:0007669"/>
    <property type="project" value="TreeGrafter"/>
</dbReference>
<dbReference type="SUPFAM" id="SSF50249">
    <property type="entry name" value="Nucleic acid-binding proteins"/>
    <property type="match status" value="1"/>
</dbReference>
<feature type="domain" description="DNA replication/recombination mediator RecO N-terminal" evidence="7">
    <location>
        <begin position="1"/>
        <end position="79"/>
    </location>
</feature>
<dbReference type="GO" id="GO:0006310">
    <property type="term" value="P:DNA recombination"/>
    <property type="evidence" value="ECO:0007669"/>
    <property type="project" value="UniProtKB-KW"/>
</dbReference>
<evidence type="ECO:0000313" key="8">
    <source>
        <dbReference type="EMBL" id="CAB4531594.1"/>
    </source>
</evidence>
<name>A0A6J6AYM6_9ZZZZ</name>
<dbReference type="Gene3D" id="2.40.50.140">
    <property type="entry name" value="Nucleic acid-binding proteins"/>
    <property type="match status" value="1"/>
</dbReference>
<organism evidence="8">
    <name type="scientific">freshwater metagenome</name>
    <dbReference type="NCBI Taxonomy" id="449393"/>
    <lineage>
        <taxon>unclassified sequences</taxon>
        <taxon>metagenomes</taxon>
        <taxon>ecological metagenomes</taxon>
    </lineage>
</organism>
<keyword evidence="3" id="KW-0227">DNA damage</keyword>
<evidence type="ECO:0000256" key="1">
    <source>
        <dbReference type="ARBA" id="ARBA00007452"/>
    </source>
</evidence>
<evidence type="ECO:0000259" key="7">
    <source>
        <dbReference type="Pfam" id="PF11967"/>
    </source>
</evidence>
<dbReference type="Pfam" id="PF02565">
    <property type="entry name" value="RecO_C"/>
    <property type="match status" value="1"/>
</dbReference>
<comment type="similarity">
    <text evidence="1">Belongs to the RecO family.</text>
</comment>
<dbReference type="InterPro" id="IPR022572">
    <property type="entry name" value="DNA_rep/recomb_RecO_N"/>
</dbReference>
<evidence type="ECO:0000256" key="3">
    <source>
        <dbReference type="ARBA" id="ARBA00022763"/>
    </source>
</evidence>
<dbReference type="Gene3D" id="1.20.1440.120">
    <property type="entry name" value="Recombination protein O, C-terminal domain"/>
    <property type="match status" value="1"/>
</dbReference>
<protein>
    <recommendedName>
        <fullName evidence="2">DNA repair protein RecO</fullName>
    </recommendedName>
    <alternativeName>
        <fullName evidence="6">Recombination protein O</fullName>
    </alternativeName>
</protein>
<dbReference type="PANTHER" id="PTHR33991">
    <property type="entry name" value="DNA REPAIR PROTEIN RECO"/>
    <property type="match status" value="1"/>
</dbReference>
<keyword evidence="4" id="KW-0233">DNA recombination</keyword>
<dbReference type="PANTHER" id="PTHR33991:SF1">
    <property type="entry name" value="DNA REPAIR PROTEIN RECO"/>
    <property type="match status" value="1"/>
</dbReference>
<dbReference type="Pfam" id="PF11967">
    <property type="entry name" value="RecO_N"/>
    <property type="match status" value="1"/>
</dbReference>
<dbReference type="AlphaFoldDB" id="A0A6J6AYM6"/>
<gene>
    <name evidence="8" type="ORF">UFOPK1353_00344</name>
</gene>
<dbReference type="InterPro" id="IPR003717">
    <property type="entry name" value="RecO"/>
</dbReference>
<dbReference type="NCBIfam" id="TIGR00613">
    <property type="entry name" value="reco"/>
    <property type="match status" value="1"/>
</dbReference>
<dbReference type="EMBL" id="CAEZSE010000036">
    <property type="protein sequence ID" value="CAB4531594.1"/>
    <property type="molecule type" value="Genomic_DNA"/>
</dbReference>
<sequence>MSLYRDKAVVLRTYDLREADRIIVMMTENYGKVRAVAKGVRKTTSKFGARLEPLSHIDVLLSTTGRDLDIVSQVELVSSARGLYTDLDRLTRGLAMLEAVDQLGMDREPTAYLYKMLAGALTWLNQNDSSLVLAAFYFKLLVVEGVGAQVDNCVGCGVGGEHLVAFDMFKGGAQCRDCRTGTNLSLEAFKIIQDIVGGQLNKVLALPENFATREVAELATHCMEHHLERKLRSVSVFEHPER</sequence>
<dbReference type="InterPro" id="IPR037278">
    <property type="entry name" value="ARFGAP/RecO"/>
</dbReference>
<evidence type="ECO:0000256" key="6">
    <source>
        <dbReference type="ARBA" id="ARBA00033409"/>
    </source>
</evidence>
<dbReference type="SUPFAM" id="SSF57863">
    <property type="entry name" value="ArfGap/RecO-like zinc finger"/>
    <property type="match status" value="1"/>
</dbReference>
<dbReference type="GO" id="GO:0043590">
    <property type="term" value="C:bacterial nucleoid"/>
    <property type="evidence" value="ECO:0007669"/>
    <property type="project" value="TreeGrafter"/>
</dbReference>
<dbReference type="InterPro" id="IPR012340">
    <property type="entry name" value="NA-bd_OB-fold"/>
</dbReference>
<evidence type="ECO:0000256" key="5">
    <source>
        <dbReference type="ARBA" id="ARBA00023204"/>
    </source>
</evidence>
<evidence type="ECO:0000256" key="4">
    <source>
        <dbReference type="ARBA" id="ARBA00023172"/>
    </source>
</evidence>
<dbReference type="HAMAP" id="MF_00201">
    <property type="entry name" value="RecO"/>
    <property type="match status" value="1"/>
</dbReference>
<accession>A0A6J6AYM6</accession>
<dbReference type="InterPro" id="IPR042242">
    <property type="entry name" value="RecO_C"/>
</dbReference>
<evidence type="ECO:0000256" key="2">
    <source>
        <dbReference type="ARBA" id="ARBA00021310"/>
    </source>
</evidence>
<keyword evidence="5" id="KW-0234">DNA repair</keyword>
<proteinExistence type="inferred from homology"/>
<reference evidence="8" key="1">
    <citation type="submission" date="2020-05" db="EMBL/GenBank/DDBJ databases">
        <authorList>
            <person name="Chiriac C."/>
            <person name="Salcher M."/>
            <person name="Ghai R."/>
            <person name="Kavagutti S V."/>
        </authorList>
    </citation>
    <scope>NUCLEOTIDE SEQUENCE</scope>
</reference>